<name>A0A814AL68_9BILA</name>
<comment type="caution">
    <text evidence="3">The sequence shown here is derived from an EMBL/GenBank/DDBJ whole genome shotgun (WGS) entry which is preliminary data.</text>
</comment>
<evidence type="ECO:0000313" key="4">
    <source>
        <dbReference type="EMBL" id="CAF3485619.1"/>
    </source>
</evidence>
<evidence type="ECO:0000256" key="1">
    <source>
        <dbReference type="ARBA" id="ARBA00006336"/>
    </source>
</evidence>
<evidence type="ECO:0000313" key="3">
    <source>
        <dbReference type="EMBL" id="CAF0914124.1"/>
    </source>
</evidence>
<reference evidence="3" key="1">
    <citation type="submission" date="2021-02" db="EMBL/GenBank/DDBJ databases">
        <authorList>
            <person name="Nowell W R."/>
        </authorList>
    </citation>
    <scope>NUCLEOTIDE SEQUENCE</scope>
</reference>
<dbReference type="FunFam" id="3.40.50.850:FF:000001">
    <property type="entry name" value="Isochorismatase domain-containing protein 1"/>
    <property type="match status" value="1"/>
</dbReference>
<accession>A0A814AL68</accession>
<dbReference type="Proteomes" id="UP000663881">
    <property type="component" value="Unassembled WGS sequence"/>
</dbReference>
<evidence type="ECO:0000259" key="2">
    <source>
        <dbReference type="Pfam" id="PF00857"/>
    </source>
</evidence>
<proteinExistence type="inferred from homology"/>
<sequence>MAQHIARLSRKTSLLLLCDMQEKFRPTIKYFPQIIETSNKLLQTCKILDVPYIVTEQYPKGLGRTVKELEIGDEKPFEKTLFSMCTPDVASYMKQKNKEFDTAIICGIEAHACVLQTAIDLLAQNKRVYIVADAVSSRSLTDRMYAFDHMRQAGAFLTTFESIVLQLTQDAGHPKFKQIQQYIKTSAADTGLLALKNIPNSSS</sequence>
<dbReference type="OrthoDB" id="269496at2759"/>
<dbReference type="AlphaFoldDB" id="A0A814AL68"/>
<dbReference type="CDD" id="cd01012">
    <property type="entry name" value="YcaC_related"/>
    <property type="match status" value="1"/>
</dbReference>
<dbReference type="InterPro" id="IPR036380">
    <property type="entry name" value="Isochorismatase-like_sf"/>
</dbReference>
<dbReference type="PANTHER" id="PTHR14119:SF3">
    <property type="entry name" value="ISOCHORISMATASE DOMAIN-CONTAINING PROTEIN 2"/>
    <property type="match status" value="1"/>
</dbReference>
<dbReference type="SUPFAM" id="SSF52499">
    <property type="entry name" value="Isochorismatase-like hydrolases"/>
    <property type="match status" value="1"/>
</dbReference>
<dbReference type="Proteomes" id="UP000663891">
    <property type="component" value="Unassembled WGS sequence"/>
</dbReference>
<dbReference type="Gene3D" id="3.40.50.850">
    <property type="entry name" value="Isochorismatase-like"/>
    <property type="match status" value="1"/>
</dbReference>
<feature type="domain" description="Isochorismatase-like" evidence="2">
    <location>
        <begin position="13"/>
        <end position="161"/>
    </location>
</feature>
<organism evidence="3 5">
    <name type="scientific">Adineta steineri</name>
    <dbReference type="NCBI Taxonomy" id="433720"/>
    <lineage>
        <taxon>Eukaryota</taxon>
        <taxon>Metazoa</taxon>
        <taxon>Spiralia</taxon>
        <taxon>Gnathifera</taxon>
        <taxon>Rotifera</taxon>
        <taxon>Eurotatoria</taxon>
        <taxon>Bdelloidea</taxon>
        <taxon>Adinetida</taxon>
        <taxon>Adinetidae</taxon>
        <taxon>Adineta</taxon>
    </lineage>
</organism>
<evidence type="ECO:0000313" key="5">
    <source>
        <dbReference type="Proteomes" id="UP000663891"/>
    </source>
</evidence>
<dbReference type="InterPro" id="IPR050993">
    <property type="entry name" value="Isochorismatase_domain"/>
</dbReference>
<dbReference type="PANTHER" id="PTHR14119">
    <property type="entry name" value="HYDROLASE"/>
    <property type="match status" value="1"/>
</dbReference>
<dbReference type="EMBL" id="CAJNON010000071">
    <property type="protein sequence ID" value="CAF0914124.1"/>
    <property type="molecule type" value="Genomic_DNA"/>
</dbReference>
<dbReference type="Pfam" id="PF00857">
    <property type="entry name" value="Isochorismatase"/>
    <property type="match status" value="1"/>
</dbReference>
<dbReference type="InterPro" id="IPR000868">
    <property type="entry name" value="Isochorismatase-like_dom"/>
</dbReference>
<gene>
    <name evidence="4" type="ORF">OKA104_LOCUS587</name>
    <name evidence="3" type="ORF">VCS650_LOCUS10008</name>
</gene>
<dbReference type="EMBL" id="CAJOAY010000012">
    <property type="protein sequence ID" value="CAF3485619.1"/>
    <property type="molecule type" value="Genomic_DNA"/>
</dbReference>
<protein>
    <recommendedName>
        <fullName evidence="2">Isochorismatase-like domain-containing protein</fullName>
    </recommendedName>
</protein>
<comment type="similarity">
    <text evidence="1">Belongs to the isochorismatase family.</text>
</comment>